<dbReference type="EMBL" id="CP058649">
    <property type="protein sequence ID" value="QUI22764.1"/>
    <property type="molecule type" value="Genomic_DNA"/>
</dbReference>
<feature type="domain" description="BD-FAE-like" evidence="1">
    <location>
        <begin position="36"/>
        <end position="134"/>
    </location>
</feature>
<name>A0A8J8MJE8_9FIRM</name>
<dbReference type="InterPro" id="IPR029058">
    <property type="entry name" value="AB_hydrolase_fold"/>
</dbReference>
<protein>
    <recommendedName>
        <fullName evidence="1">BD-FAE-like domain-containing protein</fullName>
    </recommendedName>
</protein>
<evidence type="ECO:0000313" key="3">
    <source>
        <dbReference type="Proteomes" id="UP000683246"/>
    </source>
</evidence>
<organism evidence="2 3">
    <name type="scientific">Vallitalea pronyensis</name>
    <dbReference type="NCBI Taxonomy" id="1348613"/>
    <lineage>
        <taxon>Bacteria</taxon>
        <taxon>Bacillati</taxon>
        <taxon>Bacillota</taxon>
        <taxon>Clostridia</taxon>
        <taxon>Lachnospirales</taxon>
        <taxon>Vallitaleaceae</taxon>
        <taxon>Vallitalea</taxon>
    </lineage>
</organism>
<dbReference type="Pfam" id="PF20434">
    <property type="entry name" value="BD-FAE"/>
    <property type="match status" value="1"/>
</dbReference>
<dbReference type="Proteomes" id="UP000683246">
    <property type="component" value="Chromosome"/>
</dbReference>
<dbReference type="SUPFAM" id="SSF53474">
    <property type="entry name" value="alpha/beta-Hydrolases"/>
    <property type="match status" value="1"/>
</dbReference>
<evidence type="ECO:0000313" key="2">
    <source>
        <dbReference type="EMBL" id="QUI22764.1"/>
    </source>
</evidence>
<reference evidence="2" key="1">
    <citation type="submission" date="2020-07" db="EMBL/GenBank/DDBJ databases">
        <title>Vallitalea pronyensis genome.</title>
        <authorList>
            <person name="Postec A."/>
        </authorList>
    </citation>
    <scope>NUCLEOTIDE SEQUENCE</scope>
    <source>
        <strain evidence="2">FatNI3</strain>
    </source>
</reference>
<dbReference type="AlphaFoldDB" id="A0A8J8MJE8"/>
<dbReference type="KEGG" id="vpy:HZI73_10890"/>
<dbReference type="Gene3D" id="3.40.50.1820">
    <property type="entry name" value="alpha/beta hydrolase"/>
    <property type="match status" value="1"/>
</dbReference>
<sequence length="260" mass="29908">MTFYEKTIPNLINDEAKIEIIKDIVYKSLDNDHLKMDLYKPSIKVNKGRPVVVFIHGGPSKEKNIKEWGIFASWSKLLASVGYTAIVLEYRYVTQKAILSAEEDILDGLDFIRNSGETLSSKSDQINLFFFSGAGIFTSTFIREKFPFIRSIVCYYTLMEKKLSKKISFEGGMSPYHVLNKTKILPFPMFFAKAGKDRKAINSSIDRFISLKEQIKFTHSGDDIVVEYHEEGNHGFDVLNHDDRTKAIIMETLKFLNRYN</sequence>
<keyword evidence="3" id="KW-1185">Reference proteome</keyword>
<dbReference type="InterPro" id="IPR049492">
    <property type="entry name" value="BD-FAE-like_dom"/>
</dbReference>
<dbReference type="RefSeq" id="WP_212698259.1">
    <property type="nucleotide sequence ID" value="NZ_CP058649.1"/>
</dbReference>
<proteinExistence type="predicted"/>
<accession>A0A8J8MJE8</accession>
<gene>
    <name evidence="2" type="ORF">HZI73_10890</name>
</gene>
<evidence type="ECO:0000259" key="1">
    <source>
        <dbReference type="Pfam" id="PF20434"/>
    </source>
</evidence>